<feature type="compositionally biased region" description="Basic and acidic residues" evidence="6">
    <location>
        <begin position="1237"/>
        <end position="1322"/>
    </location>
</feature>
<evidence type="ECO:0000256" key="6">
    <source>
        <dbReference type="SAM" id="MobiDB-lite"/>
    </source>
</evidence>
<dbReference type="InterPro" id="IPR003604">
    <property type="entry name" value="Matrin/U1-like-C_Znf_C2H2"/>
</dbReference>
<organism evidence="8 9">
    <name type="scientific">Poecilia formosa</name>
    <name type="common">Amazon molly</name>
    <name type="synonym">Limia formosa</name>
    <dbReference type="NCBI Taxonomy" id="48698"/>
    <lineage>
        <taxon>Eukaryota</taxon>
        <taxon>Metazoa</taxon>
        <taxon>Chordata</taxon>
        <taxon>Craniata</taxon>
        <taxon>Vertebrata</taxon>
        <taxon>Euteleostomi</taxon>
        <taxon>Actinopterygii</taxon>
        <taxon>Neopterygii</taxon>
        <taxon>Teleostei</taxon>
        <taxon>Neoteleostei</taxon>
        <taxon>Acanthomorphata</taxon>
        <taxon>Ovalentaria</taxon>
        <taxon>Atherinomorphae</taxon>
        <taxon>Cyprinodontiformes</taxon>
        <taxon>Poeciliidae</taxon>
        <taxon>Poeciliinae</taxon>
        <taxon>Poecilia</taxon>
    </lineage>
</organism>
<feature type="compositionally biased region" description="Basic and acidic residues" evidence="6">
    <location>
        <begin position="1418"/>
        <end position="1429"/>
    </location>
</feature>
<feature type="compositionally biased region" description="Basic and acidic residues" evidence="6">
    <location>
        <begin position="1621"/>
        <end position="1638"/>
    </location>
</feature>
<reference evidence="9" key="1">
    <citation type="submission" date="2013-10" db="EMBL/GenBank/DDBJ databases">
        <authorList>
            <person name="Schartl M."/>
            <person name="Warren W."/>
        </authorList>
    </citation>
    <scope>NUCLEOTIDE SEQUENCE [LARGE SCALE GENOMIC DNA]</scope>
    <source>
        <strain evidence="9">female</strain>
    </source>
</reference>
<comment type="subcellular location">
    <subcellularLocation>
        <location evidence="1">Nucleus</location>
    </subcellularLocation>
</comment>
<reference evidence="8" key="2">
    <citation type="submission" date="2025-08" db="UniProtKB">
        <authorList>
            <consortium name="Ensembl"/>
        </authorList>
    </citation>
    <scope>IDENTIFICATION</scope>
</reference>
<dbReference type="Proteomes" id="UP000028760">
    <property type="component" value="Unassembled WGS sequence"/>
</dbReference>
<feature type="compositionally biased region" description="Polar residues" evidence="6">
    <location>
        <begin position="156"/>
        <end position="165"/>
    </location>
</feature>
<feature type="compositionally biased region" description="Low complexity" evidence="6">
    <location>
        <begin position="603"/>
        <end position="616"/>
    </location>
</feature>
<feature type="compositionally biased region" description="Basic and acidic residues" evidence="6">
    <location>
        <begin position="1453"/>
        <end position="1477"/>
    </location>
</feature>
<feature type="compositionally biased region" description="Basic and acidic residues" evidence="6">
    <location>
        <begin position="1520"/>
        <end position="1586"/>
    </location>
</feature>
<feature type="compositionally biased region" description="Basic and acidic residues" evidence="6">
    <location>
        <begin position="400"/>
        <end position="422"/>
    </location>
</feature>
<dbReference type="GO" id="GO:0005634">
    <property type="term" value="C:nucleus"/>
    <property type="evidence" value="ECO:0007669"/>
    <property type="project" value="UniProtKB-SubCell"/>
</dbReference>
<name>A0A096M9Z7_POEFO</name>
<evidence type="ECO:0000256" key="2">
    <source>
        <dbReference type="ARBA" id="ARBA00022723"/>
    </source>
</evidence>
<feature type="region of interest" description="Disordered" evidence="6">
    <location>
        <begin position="843"/>
        <end position="882"/>
    </location>
</feature>
<feature type="region of interest" description="Disordered" evidence="6">
    <location>
        <begin position="206"/>
        <end position="225"/>
    </location>
</feature>
<feature type="region of interest" description="Disordered" evidence="6">
    <location>
        <begin position="397"/>
        <end position="530"/>
    </location>
</feature>
<evidence type="ECO:0000313" key="8">
    <source>
        <dbReference type="Ensembl" id="ENSPFOP00000028238.1"/>
    </source>
</evidence>
<dbReference type="InterPro" id="IPR012677">
    <property type="entry name" value="Nucleotide-bd_a/b_plait_sf"/>
</dbReference>
<feature type="region of interest" description="Disordered" evidence="6">
    <location>
        <begin position="1080"/>
        <end position="1647"/>
    </location>
</feature>
<dbReference type="SMART" id="SM00451">
    <property type="entry name" value="ZnF_U1"/>
    <property type="match status" value="2"/>
</dbReference>
<feature type="compositionally biased region" description="Basic and acidic residues" evidence="6">
    <location>
        <begin position="1334"/>
        <end position="1352"/>
    </location>
</feature>
<feature type="compositionally biased region" description="Polar residues" evidence="6">
    <location>
        <begin position="275"/>
        <end position="287"/>
    </location>
</feature>
<feature type="compositionally biased region" description="Basic and acidic residues" evidence="6">
    <location>
        <begin position="664"/>
        <end position="677"/>
    </location>
</feature>
<evidence type="ECO:0000259" key="7">
    <source>
        <dbReference type="PROSITE" id="PS50171"/>
    </source>
</evidence>
<dbReference type="PANTHER" id="PTHR15592">
    <property type="entry name" value="MATRIN 3/NUCLEAR PROTEIN 220-RELATED"/>
    <property type="match status" value="1"/>
</dbReference>
<feature type="compositionally biased region" description="Low complexity" evidence="6">
    <location>
        <begin position="511"/>
        <end position="521"/>
    </location>
</feature>
<dbReference type="GeneTree" id="ENSGT00940000168028"/>
<feature type="compositionally biased region" description="Basic and acidic residues" evidence="6">
    <location>
        <begin position="447"/>
        <end position="467"/>
    </location>
</feature>
<dbReference type="Gene3D" id="3.30.70.330">
    <property type="match status" value="2"/>
</dbReference>
<keyword evidence="5" id="KW-0539">Nucleus</keyword>
<evidence type="ECO:0000256" key="5">
    <source>
        <dbReference type="ARBA" id="ARBA00023242"/>
    </source>
</evidence>
<evidence type="ECO:0000256" key="4">
    <source>
        <dbReference type="ARBA" id="ARBA00022833"/>
    </source>
</evidence>
<feature type="compositionally biased region" description="Low complexity" evidence="6">
    <location>
        <begin position="257"/>
        <end position="267"/>
    </location>
</feature>
<evidence type="ECO:0000256" key="3">
    <source>
        <dbReference type="ARBA" id="ARBA00022771"/>
    </source>
</evidence>
<dbReference type="EMBL" id="AYCK01010245">
    <property type="status" value="NOT_ANNOTATED_CDS"/>
    <property type="molecule type" value="Genomic_DNA"/>
</dbReference>
<keyword evidence="2" id="KW-0479">Metal-binding</keyword>
<keyword evidence="4" id="KW-0862">Zinc</keyword>
<feature type="compositionally biased region" description="Acidic residues" evidence="6">
    <location>
        <begin position="1389"/>
        <end position="1405"/>
    </location>
</feature>
<dbReference type="PROSITE" id="PS50171">
    <property type="entry name" value="ZF_MATRIN"/>
    <property type="match status" value="1"/>
</dbReference>
<feature type="compositionally biased region" description="Basic and acidic residues" evidence="6">
    <location>
        <begin position="484"/>
        <end position="510"/>
    </location>
</feature>
<dbReference type="eggNOG" id="ENOG502QVQ7">
    <property type="taxonomic scope" value="Eukaryota"/>
</dbReference>
<feature type="compositionally biased region" description="Polar residues" evidence="6">
    <location>
        <begin position="1185"/>
        <end position="1194"/>
    </location>
</feature>
<dbReference type="Ensembl" id="ENSPFOT00000022188.1">
    <property type="protein sequence ID" value="ENSPFOP00000028238.1"/>
    <property type="gene ID" value="ENSPFOG00000022568.1"/>
</dbReference>
<evidence type="ECO:0000256" key="1">
    <source>
        <dbReference type="ARBA" id="ARBA00004123"/>
    </source>
</evidence>
<sequence length="1709" mass="189960">MQKMQKKKPSLKKATDRLAVHKDCNGLLLAPTLCSERSATLSIGCPTREPHFIFGPAVAALRLAQIQTQTQIALRQIAVLASIVLGHRCDLTAVLPPHLALLSLLTRQQVSTFGLEGNTNRRISASRSAAMYHQQSQQQGSQPFVNASRPTHHPPSASQHPNHPNMQGMGFQFPRPNQLPDELESALSIRGTRDMDHRQMDLMNQSNQHQNQGTGIGQHGSYGSNPVLLPADNQSGHQQGVDWSNYQPPTKLFAATQQQQPQGSQSGARILNWNPPISDSPAPQTRQPRGDGGRMEGQGLYTPESAGSILASFGLSNDDLEVLSHYPDDQLTPDTLPFILRDIQLKKSGKQKSVSSTSSSSYSHNVTPTGSSQSHSAEVPSLLTVTQTAGKVIDYGHASRGTEESGTRETFKREQLSSERTVKMLPTATSSSVSKVDKTERRHVHVEHKEPIKHGDRDYRKTSCEKRKNSRSPVREFAPLPKTRNLDRDYRQVESKQRLPSETRSEDSSRRSPSSSSASRHGSSKKLPTPTMISDFAAVSPKVFPHTCSLCHIQCDQEKDWVDHINTVDHTAACRDLRNKYPDWKPNLPSRSWRYGSRSPFGSAPRSHSRSPTSPHGKYRREPFMHRPHGRPYSPPRHPRPHYHTDHGHWNKYPYSGSHGPRYSHREPWPDRRHRESSGGYHHHGVRHPHDDALTKSSADRSRNLSSSALGHGSKHAATKPSTKTTKPALKPATKTTKAAKNLPVKKKKKVAGPASQGAPFADRLVYLTGIPIDATEQEVTDLVSSFGKINNVILLPCSEEESEKGQGQKASVCMMKTEDAQALASASELCIREQPITALVAKKPEDAQLSEANSKAEAEKDKESAGNTSAGGETDQKTSDQKWNVLVTGLPDSGWSDADVAELVQSVGAPSDIILAKHVGKALVSFPDLEVAEELVKVHSFKPAMFKDTEVKMTLVKKQIGLSTPVALYNLFTGSLDPLDGSAPVGWNSLVVIKNVPDSPGSSTEVLKLMRRFGTVIKFLVVNSMIICEMATTAMALSVYKRFLMFPCIIQNNPLVFYRKADPKAQPPTKIIPACCETAEDKPPEDTQAAAEPSEQDAESQPDHCEDPPEKDEDENTKTEEKTEEENLAEMEGKDDCVEEEEEDLGVSVSSPASDAKPDEDAGDAENTEVHEDAGESEVENVEETQAPSSYAGSVSPEMPMPELPKMTQAMVNALLEECRTRTANKMAAPPSEDQGQTKREQEDQEKTAEDAIDTAEGKDEEAKKLDRERKEREMKKEKERKERERREREREMERRERREWEKKEWERRRLDRRERRRSYDRSFGSRSSYRLESYRQRDERYREAERRKEEPEEPEEDEFPFNMSDFVTVDELGDVTELPDAAVSMETSDEGETAPPTEQEEEHMEISVEATAAQQKESDEKEPEHVESPTAEAVSSLESGQDPDGGDAPPEDSHVHTDPSETADRQSDDCMKPDPDAALPSSLDFEPVSTSSAPAVPAPSTCSSTAVAEEESSSRSSPADHDEAQNEEHEVKNEAQNEKNEQNEKNKEKNEEKNEKQSEEHEAKNEEHKEQNEEKSEAPNEESNKPQQSQDEENMNEAPAEPETSAVTSGVTEQLPDVLQKEKTKKAEDTREESVKKPLPPYDPSAAVGLEYLVPKTGFFCKVCSRFFTGAKAAEISHCKTLKHYENLQKFLQSPESSVKSVKTNSS</sequence>
<dbReference type="InterPro" id="IPR035979">
    <property type="entry name" value="RBD_domain_sf"/>
</dbReference>
<evidence type="ECO:0000313" key="9">
    <source>
        <dbReference type="Proteomes" id="UP000028760"/>
    </source>
</evidence>
<proteinExistence type="predicted"/>
<feature type="compositionally biased region" description="Basic and acidic residues" evidence="6">
    <location>
        <begin position="688"/>
        <end position="703"/>
    </location>
</feature>
<reference evidence="8" key="3">
    <citation type="submission" date="2025-09" db="UniProtKB">
        <authorList>
            <consortium name="Ensembl"/>
        </authorList>
    </citation>
    <scope>IDENTIFICATION</scope>
</reference>
<dbReference type="InterPro" id="IPR000504">
    <property type="entry name" value="RRM_dom"/>
</dbReference>
<feature type="compositionally biased region" description="Basic and acidic residues" evidence="6">
    <location>
        <begin position="855"/>
        <end position="865"/>
    </location>
</feature>
<feature type="compositionally biased region" description="Low complexity" evidence="6">
    <location>
        <begin position="351"/>
        <end position="363"/>
    </location>
</feature>
<feature type="compositionally biased region" description="Low complexity" evidence="6">
    <location>
        <begin position="1489"/>
        <end position="1509"/>
    </location>
</feature>
<dbReference type="GO" id="GO:0008270">
    <property type="term" value="F:zinc ion binding"/>
    <property type="evidence" value="ECO:0007669"/>
    <property type="project" value="UniProtKB-KW"/>
</dbReference>
<feature type="compositionally biased region" description="Low complexity" evidence="6">
    <location>
        <begin position="719"/>
        <end position="743"/>
    </location>
</feature>
<feature type="region of interest" description="Disordered" evidence="6">
    <location>
        <begin position="347"/>
        <end position="379"/>
    </location>
</feature>
<keyword evidence="9" id="KW-1185">Reference proteome</keyword>
<dbReference type="EMBL" id="AYCK01010244">
    <property type="status" value="NOT_ANNOTATED_CDS"/>
    <property type="molecule type" value="Genomic_DNA"/>
</dbReference>
<dbReference type="GO" id="GO:0003723">
    <property type="term" value="F:RNA binding"/>
    <property type="evidence" value="ECO:0007669"/>
    <property type="project" value="InterPro"/>
</dbReference>
<dbReference type="STRING" id="48698.ENSPFOP00000028238"/>
<dbReference type="SMART" id="SM00360">
    <property type="entry name" value="RRM"/>
    <property type="match status" value="2"/>
</dbReference>
<feature type="region of interest" description="Disordered" evidence="6">
    <location>
        <begin position="127"/>
        <end position="178"/>
    </location>
</feature>
<protein>
    <submittedName>
        <fullName evidence="8">Zinc finger protein 638-like</fullName>
    </submittedName>
</protein>
<dbReference type="SUPFAM" id="SSF54928">
    <property type="entry name" value="RNA-binding domain, RBD"/>
    <property type="match status" value="1"/>
</dbReference>
<feature type="region of interest" description="Disordered" evidence="6">
    <location>
        <begin position="254"/>
        <end position="302"/>
    </location>
</feature>
<keyword evidence="3" id="KW-0863">Zinc-finger</keyword>
<accession>A0A096M9Z7</accession>
<feature type="compositionally biased region" description="Polar residues" evidence="6">
    <location>
        <begin position="364"/>
        <end position="376"/>
    </location>
</feature>
<feature type="region of interest" description="Disordered" evidence="6">
    <location>
        <begin position="595"/>
        <end position="756"/>
    </location>
</feature>
<feature type="domain" description="Matrin-type" evidence="7">
    <location>
        <begin position="1661"/>
        <end position="1692"/>
    </location>
</feature>
<dbReference type="InterPro" id="IPR000690">
    <property type="entry name" value="Matrin/U1-C_Znf_C2H2"/>
</dbReference>
<dbReference type="OMA" id="WDDEPHM"/>